<evidence type="ECO:0000259" key="2">
    <source>
        <dbReference type="Pfam" id="PF14472"/>
    </source>
</evidence>
<proteinExistence type="predicted"/>
<dbReference type="Pfam" id="PF09851">
    <property type="entry name" value="SHOCT"/>
    <property type="match status" value="1"/>
</dbReference>
<sequence>MHTYEFKHGGKTTVTIDSDFIRIDRKGLFNKSSGLKGEKSLKLDMITSVQLIPASAIKGGFLQFSIPGSKDVKGIYMSADENTVMFSKKEQHMAEEVKGIVEGKIQRKEAAVSSPNSSSLSVADELKKLAELKDAGILSQEEFDAQKKLLL</sequence>
<gene>
    <name evidence="3" type="ORF">BA724_04480</name>
</gene>
<dbReference type="InterPro" id="IPR027860">
    <property type="entry name" value="DUF4429"/>
</dbReference>
<dbReference type="OrthoDB" id="1908357at2"/>
<evidence type="ECO:0008006" key="5">
    <source>
        <dbReference type="Google" id="ProtNLM"/>
    </source>
</evidence>
<accession>A0A1E7DQ98</accession>
<name>A0A1E7DQ98_9BACI</name>
<protein>
    <recommendedName>
        <fullName evidence="5">SHOCT domain-containing protein</fullName>
    </recommendedName>
</protein>
<evidence type="ECO:0000313" key="3">
    <source>
        <dbReference type="EMBL" id="OES45270.1"/>
    </source>
</evidence>
<dbReference type="STRING" id="1714016.BA724_04480"/>
<dbReference type="InterPro" id="IPR018649">
    <property type="entry name" value="SHOCT"/>
</dbReference>
<dbReference type="Pfam" id="PF14472">
    <property type="entry name" value="DUF4429"/>
    <property type="match status" value="1"/>
</dbReference>
<feature type="domain" description="SHOCT" evidence="1">
    <location>
        <begin position="124"/>
        <end position="151"/>
    </location>
</feature>
<dbReference type="EMBL" id="MAMP01000020">
    <property type="protein sequence ID" value="OES45270.1"/>
    <property type="molecule type" value="Genomic_DNA"/>
</dbReference>
<reference evidence="3 4" key="1">
    <citation type="submission" date="2016-06" db="EMBL/GenBank/DDBJ databases">
        <title>Domibacillus iocasae genome sequencing.</title>
        <authorList>
            <person name="Verma A."/>
            <person name="Pal Y."/>
            <person name="Ojha A.K."/>
            <person name="Krishnamurthi S."/>
        </authorList>
    </citation>
    <scope>NUCLEOTIDE SEQUENCE [LARGE SCALE GENOMIC DNA]</scope>
    <source>
        <strain evidence="3 4">DSM 29979</strain>
    </source>
</reference>
<evidence type="ECO:0000313" key="4">
    <source>
        <dbReference type="Proteomes" id="UP000095658"/>
    </source>
</evidence>
<comment type="caution">
    <text evidence="3">The sequence shown here is derived from an EMBL/GenBank/DDBJ whole genome shotgun (WGS) entry which is preliminary data.</text>
</comment>
<dbReference type="AlphaFoldDB" id="A0A1E7DQ98"/>
<feature type="domain" description="DUF4429" evidence="2">
    <location>
        <begin position="14"/>
        <end position="98"/>
    </location>
</feature>
<evidence type="ECO:0000259" key="1">
    <source>
        <dbReference type="Pfam" id="PF09851"/>
    </source>
</evidence>
<keyword evidence="4" id="KW-1185">Reference proteome</keyword>
<organism evidence="3 4">
    <name type="scientific">Domibacillus iocasae</name>
    <dbReference type="NCBI Taxonomy" id="1714016"/>
    <lineage>
        <taxon>Bacteria</taxon>
        <taxon>Bacillati</taxon>
        <taxon>Bacillota</taxon>
        <taxon>Bacilli</taxon>
        <taxon>Bacillales</taxon>
        <taxon>Bacillaceae</taxon>
        <taxon>Domibacillus</taxon>
    </lineage>
</organism>
<dbReference type="Proteomes" id="UP000095658">
    <property type="component" value="Unassembled WGS sequence"/>
</dbReference>